<dbReference type="Pfam" id="PF00067">
    <property type="entry name" value="p450"/>
    <property type="match status" value="1"/>
</dbReference>
<keyword evidence="5" id="KW-0418">Kinase</keyword>
<name>A0A9P5SDM2_9FUNG</name>
<dbReference type="EMBL" id="JAAAUY010001059">
    <property type="protein sequence ID" value="KAF9324610.1"/>
    <property type="molecule type" value="Genomic_DNA"/>
</dbReference>
<keyword evidence="5" id="KW-0808">Transferase</keyword>
<dbReference type="Proteomes" id="UP000696485">
    <property type="component" value="Unassembled WGS sequence"/>
</dbReference>
<reference evidence="5" key="1">
    <citation type="journal article" date="2020" name="Fungal Divers.">
        <title>Resolving the Mortierellaceae phylogeny through synthesis of multi-gene phylogenetics and phylogenomics.</title>
        <authorList>
            <person name="Vandepol N."/>
            <person name="Liber J."/>
            <person name="Desiro A."/>
            <person name="Na H."/>
            <person name="Kennedy M."/>
            <person name="Barry K."/>
            <person name="Grigoriev I.V."/>
            <person name="Miller A.N."/>
            <person name="O'Donnell K."/>
            <person name="Stajich J.E."/>
            <person name="Bonito G."/>
        </authorList>
    </citation>
    <scope>NUCLEOTIDE SEQUENCE</scope>
    <source>
        <strain evidence="5">NVP1</strain>
    </source>
</reference>
<evidence type="ECO:0000256" key="2">
    <source>
        <dbReference type="ARBA" id="ARBA00022723"/>
    </source>
</evidence>
<evidence type="ECO:0000313" key="5">
    <source>
        <dbReference type="EMBL" id="KAF9324610.1"/>
    </source>
</evidence>
<feature type="non-terminal residue" evidence="5">
    <location>
        <position position="1"/>
    </location>
</feature>
<dbReference type="SUPFAM" id="SSF48264">
    <property type="entry name" value="Cytochrome P450"/>
    <property type="match status" value="1"/>
</dbReference>
<dbReference type="PANTHER" id="PTHR24296">
    <property type="entry name" value="CYTOCHROME P450"/>
    <property type="match status" value="1"/>
</dbReference>
<evidence type="ECO:0000256" key="3">
    <source>
        <dbReference type="ARBA" id="ARBA00023002"/>
    </source>
</evidence>
<accession>A0A9P5SDM2</accession>
<evidence type="ECO:0000256" key="4">
    <source>
        <dbReference type="ARBA" id="ARBA00023004"/>
    </source>
</evidence>
<dbReference type="GO" id="GO:0005506">
    <property type="term" value="F:iron ion binding"/>
    <property type="evidence" value="ECO:0007669"/>
    <property type="project" value="InterPro"/>
</dbReference>
<dbReference type="InterPro" id="IPR036396">
    <property type="entry name" value="Cyt_P450_sf"/>
</dbReference>
<keyword evidence="3" id="KW-0560">Oxidoreductase</keyword>
<evidence type="ECO:0000256" key="1">
    <source>
        <dbReference type="ARBA" id="ARBA00010617"/>
    </source>
</evidence>
<evidence type="ECO:0000313" key="6">
    <source>
        <dbReference type="Proteomes" id="UP000696485"/>
    </source>
</evidence>
<proteinExistence type="inferred from homology"/>
<comment type="similarity">
    <text evidence="1">Belongs to the cytochrome P450 family.</text>
</comment>
<dbReference type="GO" id="GO:0016705">
    <property type="term" value="F:oxidoreductase activity, acting on paired donors, with incorporation or reduction of molecular oxygen"/>
    <property type="evidence" value="ECO:0007669"/>
    <property type="project" value="InterPro"/>
</dbReference>
<sequence>MNLWMAGIFLSDGPKWKFQRQLASNIFHIKAFREYTSDVFVIEGKKVIDYLGKAADEGIVVDFQELMLNYTLDSFGAISFGKSFGCLDNIGSEVPFAASLDNLNETCTRRLVDPLWKIRECLTGISKKVNLDKQVLRSHAYGIIDKRKTEGHHAHKKDFLQLFMEGKDDEGKPLSDELVVDNIITFTAAARDTTAHALTWMLYLVYREGTDKKIASTLIQEVDEVLRGTEPTYTTYKKQKFAEACFYEALRIYPSLPRNLRFCSFDVKLEEPSKKPDYGTSLAFPMLDGLKIR</sequence>
<keyword evidence="6" id="KW-1185">Reference proteome</keyword>
<keyword evidence="4" id="KW-0408">Iron</keyword>
<keyword evidence="2" id="KW-0479">Metal-binding</keyword>
<dbReference type="InterPro" id="IPR001128">
    <property type="entry name" value="Cyt_P450"/>
</dbReference>
<protein>
    <submittedName>
        <fullName evidence="5">Protein kinase alk2</fullName>
    </submittedName>
</protein>
<dbReference type="AlphaFoldDB" id="A0A9P5SDM2"/>
<dbReference type="GO" id="GO:0016301">
    <property type="term" value="F:kinase activity"/>
    <property type="evidence" value="ECO:0007669"/>
    <property type="project" value="UniProtKB-KW"/>
</dbReference>
<dbReference type="Gene3D" id="1.10.630.10">
    <property type="entry name" value="Cytochrome P450"/>
    <property type="match status" value="1"/>
</dbReference>
<dbReference type="GO" id="GO:0020037">
    <property type="term" value="F:heme binding"/>
    <property type="evidence" value="ECO:0007669"/>
    <property type="project" value="InterPro"/>
</dbReference>
<comment type="caution">
    <text evidence="5">The sequence shown here is derived from an EMBL/GenBank/DDBJ whole genome shotgun (WGS) entry which is preliminary data.</text>
</comment>
<organism evidence="5 6">
    <name type="scientific">Podila minutissima</name>
    <dbReference type="NCBI Taxonomy" id="64525"/>
    <lineage>
        <taxon>Eukaryota</taxon>
        <taxon>Fungi</taxon>
        <taxon>Fungi incertae sedis</taxon>
        <taxon>Mucoromycota</taxon>
        <taxon>Mortierellomycotina</taxon>
        <taxon>Mortierellomycetes</taxon>
        <taxon>Mortierellales</taxon>
        <taxon>Mortierellaceae</taxon>
        <taxon>Podila</taxon>
    </lineage>
</organism>
<gene>
    <name evidence="5" type="primary">ALK2</name>
    <name evidence="5" type="ORF">BG006_000368</name>
</gene>
<dbReference type="GO" id="GO:0004497">
    <property type="term" value="F:monooxygenase activity"/>
    <property type="evidence" value="ECO:0007669"/>
    <property type="project" value="InterPro"/>
</dbReference>